<feature type="domain" description="Exostosin GT47" evidence="1">
    <location>
        <begin position="194"/>
        <end position="311"/>
    </location>
</feature>
<dbReference type="GeneID" id="94369040"/>
<reference evidence="3" key="1">
    <citation type="journal article" date="2019" name="Int. J. Syst. Evol. Microbiol.">
        <title>The Global Catalogue of Microorganisms (GCM) 10K type strain sequencing project: providing services to taxonomists for standard genome sequencing and annotation.</title>
        <authorList>
            <consortium name="The Broad Institute Genomics Platform"/>
            <consortium name="The Broad Institute Genome Sequencing Center for Infectious Disease"/>
            <person name="Wu L."/>
            <person name="Ma J."/>
        </authorList>
    </citation>
    <scope>NUCLEOTIDE SEQUENCE [LARGE SCALE GENOMIC DNA]</scope>
    <source>
        <strain evidence="3">KCTC 12708</strain>
    </source>
</reference>
<keyword evidence="3" id="KW-1185">Reference proteome</keyword>
<protein>
    <recommendedName>
        <fullName evidence="1">Exostosin GT47 domain-containing protein</fullName>
    </recommendedName>
</protein>
<dbReference type="Proteomes" id="UP000615593">
    <property type="component" value="Unassembled WGS sequence"/>
</dbReference>
<evidence type="ECO:0000259" key="1">
    <source>
        <dbReference type="Pfam" id="PF03016"/>
    </source>
</evidence>
<dbReference type="Pfam" id="PF03016">
    <property type="entry name" value="Exostosin_GT47"/>
    <property type="match status" value="1"/>
</dbReference>
<dbReference type="InterPro" id="IPR040911">
    <property type="entry name" value="Exostosin_GT47"/>
</dbReference>
<accession>A0ABQ3BPD9</accession>
<gene>
    <name evidence="2" type="ORF">GCM10008088_13740</name>
</gene>
<comment type="caution">
    <text evidence="2">The sequence shown here is derived from an EMBL/GenBank/DDBJ whole genome shotgun (WGS) entry which is preliminary data.</text>
</comment>
<evidence type="ECO:0000313" key="2">
    <source>
        <dbReference type="EMBL" id="GGZ53307.1"/>
    </source>
</evidence>
<sequence length="348" mass="40333">MKLFYPKEHYNSTYRGLLFPLLKAFIKNKAFTDAQRLELYGVSEKDYRFVEQLIRADVVVLPMAWNYYVATNQLDSAHALIKAAAREQKIVWSWNAGDFGVKIPSYKNVKVFRMGGYISRAQQGHEGMPVFISDRLSDYQLPNHFGLDYTEKPIVGFCGQANGSLIHAYWEQSKIIFKNLQSYVGMSKKESQAVLSSTRLRAQLLAKLAASNLITDRFILRQHYRAGVKTKAEKQQTTDEFYQNIAQSAYVLCVRGAGNFSVRFYETLMMGRIPVYVNTDGFLPLTNQIDWQKHVVWVDIKDIHRIDETVHAFHQRLDQNSFQNLLKSNRKLWEEKLTLQGFFESQKV</sequence>
<name>A0ABQ3BPD9_9FLAO</name>
<evidence type="ECO:0000313" key="3">
    <source>
        <dbReference type="Proteomes" id="UP000615593"/>
    </source>
</evidence>
<proteinExistence type="predicted"/>
<dbReference type="RefSeq" id="WP_051191234.1">
    <property type="nucleotide sequence ID" value="NZ_BMWY01000003.1"/>
</dbReference>
<organism evidence="2 3">
    <name type="scientific">Mesonia mobilis</name>
    <dbReference type="NCBI Taxonomy" id="369791"/>
    <lineage>
        <taxon>Bacteria</taxon>
        <taxon>Pseudomonadati</taxon>
        <taxon>Bacteroidota</taxon>
        <taxon>Flavobacteriia</taxon>
        <taxon>Flavobacteriales</taxon>
        <taxon>Flavobacteriaceae</taxon>
        <taxon>Mesonia</taxon>
    </lineage>
</organism>
<dbReference type="EMBL" id="BMWY01000003">
    <property type="protein sequence ID" value="GGZ53307.1"/>
    <property type="molecule type" value="Genomic_DNA"/>
</dbReference>